<proteinExistence type="predicted"/>
<keyword evidence="1" id="KW-0732">Signal</keyword>
<evidence type="ECO:0000313" key="2">
    <source>
        <dbReference type="EMBL" id="EGC04686.1"/>
    </source>
</evidence>
<gene>
    <name evidence="2" type="ORF">CUS_7296</name>
</gene>
<sequence length="275" mass="30580">MRKAVCMACCAALMLCGCGGGSDPDIAKVHKDFLEYTFGGNYSIKKNAEKCNEEQNVWEITFTDKKGSEKTKEITLDIESDEDFAKYECNWQMLNFVEGQIGLAVNDELYEQLIKPNFDCVQSAEDPFKYEGDGFTLTVIAECYDLFDPSDEILEADLDSKSGVSYVDTELKSWAQMKTNGMQIYITLEDAADVDAVSQKLLKFGGDYCEYTVSPQNYCFSLHAPDDSGELQMVASGCKVMGEDDDASAYSVSYILKRLGRMSDNTVATDGEDIM</sequence>
<dbReference type="STRING" id="246199.CUS_7296"/>
<protein>
    <submittedName>
        <fullName evidence="2">Conserved domain protein</fullName>
    </submittedName>
</protein>
<accession>E9S7S1</accession>
<dbReference type="PROSITE" id="PS51257">
    <property type="entry name" value="PROKAR_LIPOPROTEIN"/>
    <property type="match status" value="1"/>
</dbReference>
<evidence type="ECO:0000256" key="1">
    <source>
        <dbReference type="SAM" id="SignalP"/>
    </source>
</evidence>
<keyword evidence="3" id="KW-1185">Reference proteome</keyword>
<dbReference type="AlphaFoldDB" id="E9S7S1"/>
<feature type="signal peptide" evidence="1">
    <location>
        <begin position="1"/>
        <end position="21"/>
    </location>
</feature>
<organism evidence="2 3">
    <name type="scientific">Ruminococcus albus 8</name>
    <dbReference type="NCBI Taxonomy" id="246199"/>
    <lineage>
        <taxon>Bacteria</taxon>
        <taxon>Bacillati</taxon>
        <taxon>Bacillota</taxon>
        <taxon>Clostridia</taxon>
        <taxon>Eubacteriales</taxon>
        <taxon>Oscillospiraceae</taxon>
        <taxon>Ruminococcus</taxon>
    </lineage>
</organism>
<comment type="caution">
    <text evidence="2">The sequence shown here is derived from an EMBL/GenBank/DDBJ whole genome shotgun (WGS) entry which is preliminary data.</text>
</comment>
<feature type="chain" id="PRO_5038344589" evidence="1">
    <location>
        <begin position="22"/>
        <end position="275"/>
    </location>
</feature>
<name>E9S7S1_RUMAL</name>
<evidence type="ECO:0000313" key="3">
    <source>
        <dbReference type="Proteomes" id="UP000004259"/>
    </source>
</evidence>
<dbReference type="Proteomes" id="UP000004259">
    <property type="component" value="Unassembled WGS sequence"/>
</dbReference>
<dbReference type="EMBL" id="ADKM02000018">
    <property type="protein sequence ID" value="EGC04686.1"/>
    <property type="molecule type" value="Genomic_DNA"/>
</dbReference>
<dbReference type="RefSeq" id="WP_002847147.1">
    <property type="nucleotide sequence ID" value="NZ_ADKM02000018.1"/>
</dbReference>
<reference evidence="2 3" key="1">
    <citation type="submission" date="2011-02" db="EMBL/GenBank/DDBJ databases">
        <authorList>
            <person name="Nelson K.E."/>
            <person name="Sutton G."/>
            <person name="Torralba M."/>
            <person name="Durkin S."/>
            <person name="Harkins D."/>
            <person name="Montgomery R."/>
            <person name="Ziemer C."/>
            <person name="Klaassens E."/>
            <person name="Ocuiv P."/>
            <person name="Morrison M."/>
        </authorList>
    </citation>
    <scope>NUCLEOTIDE SEQUENCE [LARGE SCALE GENOMIC DNA]</scope>
    <source>
        <strain evidence="2 3">8</strain>
    </source>
</reference>
<dbReference type="OrthoDB" id="1819255at2"/>